<keyword evidence="2" id="KW-1185">Reference proteome</keyword>
<sequence>MGLLFASGLVGLPAVLVIALLISRGGVSEPSPPTVYGNPYEAGSVADVQYKRGYDFAAALAEQGDLTSGMADDVSRWCTDRLTAATGFEGEVTTAVMQGCVWGSQQRSEPSPHAP</sequence>
<dbReference type="Proteomes" id="UP001520654">
    <property type="component" value="Unassembled WGS sequence"/>
</dbReference>
<evidence type="ECO:0000313" key="2">
    <source>
        <dbReference type="Proteomes" id="UP001520654"/>
    </source>
</evidence>
<gene>
    <name evidence="1" type="ORF">K7B10_00010</name>
</gene>
<dbReference type="RefSeq" id="WP_229333891.1">
    <property type="nucleotide sequence ID" value="NZ_JAINUL010000001.1"/>
</dbReference>
<name>A0ABS8DX24_9ACTN</name>
<reference evidence="1 2" key="1">
    <citation type="submission" date="2021-08" db="EMBL/GenBank/DDBJ databases">
        <title>Genomic Architecture of Streptomyces flavotricini NGL1 and Streptomyces erythrochromogenes HMS4 With Differential Plant Beneficial attributes and laccase production capabilities.</title>
        <authorList>
            <person name="Salwan R."/>
            <person name="Kaur R."/>
            <person name="Sharma V."/>
        </authorList>
    </citation>
    <scope>NUCLEOTIDE SEQUENCE [LARGE SCALE GENOMIC DNA]</scope>
    <source>
        <strain evidence="1 2">NGL1</strain>
    </source>
</reference>
<evidence type="ECO:0000313" key="1">
    <source>
        <dbReference type="EMBL" id="MCC0093227.1"/>
    </source>
</evidence>
<protein>
    <recommendedName>
        <fullName evidence="3">Secreted protein</fullName>
    </recommendedName>
</protein>
<comment type="caution">
    <text evidence="1">The sequence shown here is derived from an EMBL/GenBank/DDBJ whole genome shotgun (WGS) entry which is preliminary data.</text>
</comment>
<evidence type="ECO:0008006" key="3">
    <source>
        <dbReference type="Google" id="ProtNLM"/>
    </source>
</evidence>
<proteinExistence type="predicted"/>
<dbReference type="EMBL" id="JAINUL010000001">
    <property type="protein sequence ID" value="MCC0093227.1"/>
    <property type="molecule type" value="Genomic_DNA"/>
</dbReference>
<organism evidence="1 2">
    <name type="scientific">Streptomyces flavotricini</name>
    <dbReference type="NCBI Taxonomy" id="66888"/>
    <lineage>
        <taxon>Bacteria</taxon>
        <taxon>Bacillati</taxon>
        <taxon>Actinomycetota</taxon>
        <taxon>Actinomycetes</taxon>
        <taxon>Kitasatosporales</taxon>
        <taxon>Streptomycetaceae</taxon>
        <taxon>Streptomyces</taxon>
    </lineage>
</organism>
<accession>A0ABS8DX24</accession>